<keyword evidence="11" id="KW-0543">Viral nucleoprotein</keyword>
<name>A0AAT9TXY9_9VIRU</name>
<keyword evidence="9" id="KW-0946">Virion</keyword>
<keyword evidence="3" id="KW-1139">Helical capsid protein</keyword>
<evidence type="ECO:0000256" key="2">
    <source>
        <dbReference type="ARBA" id="ARBA00022482"/>
    </source>
</evidence>
<dbReference type="InterPro" id="IPR035083">
    <property type="entry name" value="Nucleocapsid_N_arenaviridae"/>
</dbReference>
<evidence type="ECO:0000256" key="13">
    <source>
        <dbReference type="ARBA" id="ARBA00023258"/>
    </source>
</evidence>
<dbReference type="Gene3D" id="3.30.420.410">
    <property type="entry name" value="Arenaviral nucleoprotein, C-terminal domain"/>
    <property type="match status" value="1"/>
</dbReference>
<dbReference type="InterPro" id="IPR038115">
    <property type="entry name" value="Nucleocapsid_C_sf"/>
</dbReference>
<evidence type="ECO:0000256" key="5">
    <source>
        <dbReference type="ARBA" id="ARBA00022581"/>
    </source>
</evidence>
<feature type="domain" description="Nucleocapsid C-terminal Arenaviridae" evidence="17">
    <location>
        <begin position="382"/>
        <end position="552"/>
    </location>
</feature>
<evidence type="ECO:0000256" key="4">
    <source>
        <dbReference type="ARBA" id="ARBA00022561"/>
    </source>
</evidence>
<evidence type="ECO:0000256" key="6">
    <source>
        <dbReference type="ARBA" id="ARBA00022632"/>
    </source>
</evidence>
<evidence type="ECO:0000313" key="20">
    <source>
        <dbReference type="EMBL" id="WFG38037.1"/>
    </source>
</evidence>
<keyword evidence="7" id="KW-0479">Metal-binding</keyword>
<evidence type="ECO:0000256" key="11">
    <source>
        <dbReference type="ARBA" id="ARBA00023086"/>
    </source>
</evidence>
<evidence type="ECO:0000256" key="15">
    <source>
        <dbReference type="ARBA" id="ARBA00023280"/>
    </source>
</evidence>
<evidence type="ECO:0000259" key="16">
    <source>
        <dbReference type="Pfam" id="PF00843"/>
    </source>
</evidence>
<evidence type="ECO:0000313" key="18">
    <source>
        <dbReference type="EMBL" id="WFG38033.1"/>
    </source>
</evidence>
<dbReference type="GO" id="GO:0046872">
    <property type="term" value="F:metal ion binding"/>
    <property type="evidence" value="ECO:0007669"/>
    <property type="project" value="UniProtKB-KW"/>
</dbReference>
<dbReference type="EMBL" id="OQ348156">
    <property type="protein sequence ID" value="WFG38037.1"/>
    <property type="molecule type" value="Genomic_RNA"/>
</dbReference>
<proteinExistence type="predicted"/>
<organism evidence="18">
    <name type="scientific">Pika arenavirus</name>
    <dbReference type="NCBI Taxonomy" id="3028231"/>
    <lineage>
        <taxon>Viruses</taxon>
        <taxon>Riboviria</taxon>
        <taxon>Orthornavirae</taxon>
        <taxon>Negarnaviricota</taxon>
        <taxon>Polyploviricotina</taxon>
        <taxon>Bunyaviricetes</taxon>
        <taxon>Hareavirales</taxon>
        <taxon>Arenaviridae</taxon>
    </lineage>
</organism>
<dbReference type="Pfam" id="PF17290">
    <property type="entry name" value="Arena_ncap_C"/>
    <property type="match status" value="1"/>
</dbReference>
<dbReference type="GO" id="GO:0019029">
    <property type="term" value="C:helical viral capsid"/>
    <property type="evidence" value="ECO:0007669"/>
    <property type="project" value="UniProtKB-KW"/>
</dbReference>
<keyword evidence="14" id="KW-0687">Ribonucleoprotein</keyword>
<keyword evidence="4" id="KW-0167">Capsid protein</keyword>
<dbReference type="EMBL" id="OQ348154">
    <property type="protein sequence ID" value="WFG38033.1"/>
    <property type="molecule type" value="Genomic_RNA"/>
</dbReference>
<evidence type="ECO:0000256" key="14">
    <source>
        <dbReference type="ARBA" id="ARBA00023274"/>
    </source>
</evidence>
<sequence length="580" mass="65121">MGLRCELNLTVVFIYYQLVEKMSDIPNIRWLNSLRKGLAGYTQPCKNLVIRDAQAILHSVDFYEVSQVQRIMRAAKRDDSDLQRLRDLNVSVFNAMEMKTELQKNRLDLTCMESEYLILLSNDLKLLKQKLGQVSQGGGMYRGNLTAGQLEKRTEIMRMINGEGLKQSNTPVKVWNIKDSSLLINQFGTMPALTLACLCRQTQTDLQDVVDAMTDIGLLYSVKFPNNSDLAVLQKKHPCLEYITAETPEINLSGFNYSLSAAVKCGAAMLDGGNMLETISLNKNNVVQVLKQTMMLKKELKLFVDPNTKQRNVYENLLYKLCLSGEGWPYIGNRTQVKGRSWDNTVVEVNAATNKKEAKQDLKHSPKNDPRIAAMINEEVAVIMRQFDPNEPIWMDIEGTPADPVEMAVFQPSSGKFMHALREPADGHKFKEESKYCHGITLDSLRGTTPGVFSAIINGLPQGCVISCQGSGDIARLLSMHGRDDIKFLDIEMNAEESRKFEDDVWKMYGSFCKIHTGTVVGKKNKKNGGARSIMTAHCALMDCIIYESATEGRLYNRHLVDLLPPRLKTPAQVASTIIM</sequence>
<keyword evidence="15" id="KW-0899">Viral immunoevasion</keyword>
<dbReference type="Pfam" id="PF00843">
    <property type="entry name" value="Arena_nucleocap"/>
    <property type="match status" value="1"/>
</dbReference>
<keyword evidence="13" id="KW-0922">Interferon antiviral system evasion</keyword>
<dbReference type="Gene3D" id="1.10.150.550">
    <property type="entry name" value="Arenavirus nucleocapsid protein, head domain"/>
    <property type="match status" value="2"/>
</dbReference>
<dbReference type="GO" id="GO:0039724">
    <property type="term" value="P:symbiont-mediated suppression of host cytoplasmic pattern recognition receptor signaling pathway via inhibition of IKBKE activity"/>
    <property type="evidence" value="ECO:0007669"/>
    <property type="project" value="UniProtKB-KW"/>
</dbReference>
<evidence type="ECO:0000259" key="17">
    <source>
        <dbReference type="Pfam" id="PF17290"/>
    </source>
</evidence>
<dbReference type="GO" id="GO:1990904">
    <property type="term" value="C:ribonucleoprotein complex"/>
    <property type="evidence" value="ECO:0007669"/>
    <property type="project" value="UniProtKB-KW"/>
</dbReference>
<dbReference type="EMBL" id="OQ348155">
    <property type="protein sequence ID" value="WFG38035.1"/>
    <property type="molecule type" value="Genomic_RNA"/>
</dbReference>
<feature type="domain" description="Nucleocapsid N-terminal Arenaviridae" evidence="16">
    <location>
        <begin position="24"/>
        <end position="349"/>
    </location>
</feature>
<keyword evidence="8" id="KW-0862">Zinc</keyword>
<protein>
    <submittedName>
        <fullName evidence="18">Nucleoprotein</fullName>
    </submittedName>
</protein>
<evidence type="ECO:0000256" key="8">
    <source>
        <dbReference type="ARBA" id="ARBA00022833"/>
    </source>
</evidence>
<evidence type="ECO:0000313" key="19">
    <source>
        <dbReference type="EMBL" id="WFG38035.1"/>
    </source>
</evidence>
<keyword evidence="6" id="KW-1090">Inhibition of host innate immune response by virus</keyword>
<dbReference type="InterPro" id="IPR035084">
    <property type="entry name" value="Nucleocapsid_C_arenaviridae"/>
</dbReference>
<evidence type="ECO:0000256" key="9">
    <source>
        <dbReference type="ARBA" id="ARBA00022844"/>
    </source>
</evidence>
<evidence type="ECO:0000256" key="7">
    <source>
        <dbReference type="ARBA" id="ARBA00022723"/>
    </source>
</evidence>
<evidence type="ECO:0000256" key="3">
    <source>
        <dbReference type="ARBA" id="ARBA00022497"/>
    </source>
</evidence>
<keyword evidence="12" id="KW-1035">Host cytoplasm</keyword>
<reference evidence="18" key="1">
    <citation type="journal article" date="2023" name="Nat. Commun.">
        <title>Virus diversity, wildlife-domestic animal circulation and potential zoonotic viruses of small mammals, pangolins and zoo animals.</title>
        <authorList>
            <person name="Cui X."/>
            <person name="Fan K."/>
            <person name="Liang X."/>
            <person name="Gong W."/>
            <person name="Chen W."/>
            <person name="He B."/>
            <person name="Chen X."/>
            <person name="Wang H."/>
            <person name="Wang X."/>
            <person name="Zhang P."/>
            <person name="Lu X."/>
            <person name="Chen R."/>
            <person name="Lin K."/>
            <person name="Liu J."/>
            <person name="Zhai J."/>
            <person name="Liu D.X."/>
            <person name="Shan F."/>
            <person name="Li Y."/>
            <person name="Chen R.A."/>
            <person name="Meng H."/>
            <person name="Li X."/>
            <person name="Mi S."/>
            <person name="Jiang J."/>
            <person name="Zhou N."/>
            <person name="Chen Z."/>
            <person name="Zou J.-J."/>
            <person name="Ge D."/>
            <person name="Yang Q."/>
            <person name="He K."/>
            <person name="Chen T."/>
            <person name="Wu Y.-J."/>
            <person name="Lu H."/>
            <person name="Irwin D.M."/>
            <person name="Shen X."/>
            <person name="Hu Y."/>
            <person name="Lu X."/>
            <person name="Ding C."/>
            <person name="Guan Y."/>
            <person name="Tu C."/>
            <person name="Shen Y."/>
        </authorList>
    </citation>
    <scope>NUCLEOTIDE SEQUENCE</scope>
    <source>
        <strain evidence="18">SC/C3-30.18/2021</strain>
        <strain evidence="19">SC/C3-30.2/2021</strain>
        <strain evidence="20">SC/C3-30.4/2021</strain>
    </source>
</reference>
<keyword evidence="1" id="KW-1224">Inhibition of host IKBKE by virus</keyword>
<evidence type="ECO:0000256" key="1">
    <source>
        <dbReference type="ARBA" id="ARBA00022437"/>
    </source>
</evidence>
<accession>A0AAT9TXY9</accession>
<keyword evidence="10" id="KW-0694">RNA-binding</keyword>
<dbReference type="GO" id="GO:0003723">
    <property type="term" value="F:RNA binding"/>
    <property type="evidence" value="ECO:0007669"/>
    <property type="project" value="UniProtKB-KW"/>
</dbReference>
<evidence type="ECO:0000256" key="12">
    <source>
        <dbReference type="ARBA" id="ARBA00023200"/>
    </source>
</evidence>
<evidence type="ECO:0000256" key="10">
    <source>
        <dbReference type="ARBA" id="ARBA00022884"/>
    </source>
</evidence>
<dbReference type="GO" id="GO:0019013">
    <property type="term" value="C:viral nucleocapsid"/>
    <property type="evidence" value="ECO:0007669"/>
    <property type="project" value="UniProtKB-KW"/>
</dbReference>
<keyword evidence="2" id="KW-1113">Inhibition of host RLR pathway by virus</keyword>
<keyword evidence="5" id="KW-0945">Host-virus interaction</keyword>